<evidence type="ECO:0000313" key="1">
    <source>
        <dbReference type="EMBL" id="KAJ4444933.1"/>
    </source>
</evidence>
<sequence>MITLVILMSVRAVGVVSTVTLHLNVTLTWDLLNSFRYEVPRLESSTVHLVEWCRIMLKKNENGALLGLVVDTASLNNQVKKTVLRQSYIRLYNSFLNHMNPLLRVIVTNPPQDPAHRQLKRKRHSDMRL</sequence>
<keyword evidence="2" id="KW-1185">Reference proteome</keyword>
<organism evidence="1 2">
    <name type="scientific">Periplaneta americana</name>
    <name type="common">American cockroach</name>
    <name type="synonym">Blatta americana</name>
    <dbReference type="NCBI Taxonomy" id="6978"/>
    <lineage>
        <taxon>Eukaryota</taxon>
        <taxon>Metazoa</taxon>
        <taxon>Ecdysozoa</taxon>
        <taxon>Arthropoda</taxon>
        <taxon>Hexapoda</taxon>
        <taxon>Insecta</taxon>
        <taxon>Pterygota</taxon>
        <taxon>Neoptera</taxon>
        <taxon>Polyneoptera</taxon>
        <taxon>Dictyoptera</taxon>
        <taxon>Blattodea</taxon>
        <taxon>Blattoidea</taxon>
        <taxon>Blattidae</taxon>
        <taxon>Blattinae</taxon>
        <taxon>Periplaneta</taxon>
    </lineage>
</organism>
<accession>A0ABQ8TG65</accession>
<name>A0ABQ8TG65_PERAM</name>
<reference evidence="1 2" key="1">
    <citation type="journal article" date="2022" name="Allergy">
        <title>Genome assembly and annotation of Periplaneta americana reveal a comprehensive cockroach allergen profile.</title>
        <authorList>
            <person name="Wang L."/>
            <person name="Xiong Q."/>
            <person name="Saelim N."/>
            <person name="Wang L."/>
            <person name="Nong W."/>
            <person name="Wan A.T."/>
            <person name="Shi M."/>
            <person name="Liu X."/>
            <person name="Cao Q."/>
            <person name="Hui J.H.L."/>
            <person name="Sookrung N."/>
            <person name="Leung T.F."/>
            <person name="Tungtrongchitr A."/>
            <person name="Tsui S.K.W."/>
        </authorList>
    </citation>
    <scope>NUCLEOTIDE SEQUENCE [LARGE SCALE GENOMIC DNA]</scope>
    <source>
        <strain evidence="1">PWHHKU_190912</strain>
    </source>
</reference>
<dbReference type="Proteomes" id="UP001148838">
    <property type="component" value="Unassembled WGS sequence"/>
</dbReference>
<comment type="caution">
    <text evidence="1">The sequence shown here is derived from an EMBL/GenBank/DDBJ whole genome shotgun (WGS) entry which is preliminary data.</text>
</comment>
<protein>
    <submittedName>
        <fullName evidence="1">Uncharacterized protein</fullName>
    </submittedName>
</protein>
<evidence type="ECO:0000313" key="2">
    <source>
        <dbReference type="Proteomes" id="UP001148838"/>
    </source>
</evidence>
<proteinExistence type="predicted"/>
<gene>
    <name evidence="1" type="ORF">ANN_06732</name>
</gene>
<dbReference type="EMBL" id="JAJSOF020000011">
    <property type="protein sequence ID" value="KAJ4444933.1"/>
    <property type="molecule type" value="Genomic_DNA"/>
</dbReference>